<protein>
    <recommendedName>
        <fullName evidence="1">F-box domain-containing protein</fullName>
    </recommendedName>
</protein>
<dbReference type="RefSeq" id="XP_033668066.1">
    <property type="nucleotide sequence ID" value="XM_033806412.1"/>
</dbReference>
<organism evidence="2 3">
    <name type="scientific">Zasmidium cellare ATCC 36951</name>
    <dbReference type="NCBI Taxonomy" id="1080233"/>
    <lineage>
        <taxon>Eukaryota</taxon>
        <taxon>Fungi</taxon>
        <taxon>Dikarya</taxon>
        <taxon>Ascomycota</taxon>
        <taxon>Pezizomycotina</taxon>
        <taxon>Dothideomycetes</taxon>
        <taxon>Dothideomycetidae</taxon>
        <taxon>Mycosphaerellales</taxon>
        <taxon>Mycosphaerellaceae</taxon>
        <taxon>Zasmidium</taxon>
    </lineage>
</organism>
<dbReference type="Proteomes" id="UP000799537">
    <property type="component" value="Unassembled WGS sequence"/>
</dbReference>
<gene>
    <name evidence="2" type="ORF">M409DRAFT_22606</name>
</gene>
<proteinExistence type="predicted"/>
<dbReference type="AlphaFoldDB" id="A0A6A6CIW4"/>
<dbReference type="OrthoDB" id="3643063at2759"/>
<keyword evidence="3" id="KW-1185">Reference proteome</keyword>
<dbReference type="SUPFAM" id="SSF81383">
    <property type="entry name" value="F-box domain"/>
    <property type="match status" value="1"/>
</dbReference>
<dbReference type="InterPro" id="IPR001810">
    <property type="entry name" value="F-box_dom"/>
</dbReference>
<dbReference type="GeneID" id="54559684"/>
<evidence type="ECO:0000313" key="3">
    <source>
        <dbReference type="Proteomes" id="UP000799537"/>
    </source>
</evidence>
<name>A0A6A6CIW4_ZASCE</name>
<dbReference type="InterPro" id="IPR036047">
    <property type="entry name" value="F-box-like_dom_sf"/>
</dbReference>
<dbReference type="EMBL" id="ML993594">
    <property type="protein sequence ID" value="KAF2167177.1"/>
    <property type="molecule type" value="Genomic_DNA"/>
</dbReference>
<dbReference type="CDD" id="cd09917">
    <property type="entry name" value="F-box_SF"/>
    <property type="match status" value="1"/>
</dbReference>
<dbReference type="Pfam" id="PF00646">
    <property type="entry name" value="F-box"/>
    <property type="match status" value="1"/>
</dbReference>
<feature type="domain" description="F-box" evidence="1">
    <location>
        <begin position="30"/>
        <end position="60"/>
    </location>
</feature>
<reference evidence="2" key="1">
    <citation type="journal article" date="2020" name="Stud. Mycol.">
        <title>101 Dothideomycetes genomes: a test case for predicting lifestyles and emergence of pathogens.</title>
        <authorList>
            <person name="Haridas S."/>
            <person name="Albert R."/>
            <person name="Binder M."/>
            <person name="Bloem J."/>
            <person name="Labutti K."/>
            <person name="Salamov A."/>
            <person name="Andreopoulos B."/>
            <person name="Baker S."/>
            <person name="Barry K."/>
            <person name="Bills G."/>
            <person name="Bluhm B."/>
            <person name="Cannon C."/>
            <person name="Castanera R."/>
            <person name="Culley D."/>
            <person name="Daum C."/>
            <person name="Ezra D."/>
            <person name="Gonzalez J."/>
            <person name="Henrissat B."/>
            <person name="Kuo A."/>
            <person name="Liang C."/>
            <person name="Lipzen A."/>
            <person name="Lutzoni F."/>
            <person name="Magnuson J."/>
            <person name="Mondo S."/>
            <person name="Nolan M."/>
            <person name="Ohm R."/>
            <person name="Pangilinan J."/>
            <person name="Park H.-J."/>
            <person name="Ramirez L."/>
            <person name="Alfaro M."/>
            <person name="Sun H."/>
            <person name="Tritt A."/>
            <person name="Yoshinaga Y."/>
            <person name="Zwiers L.-H."/>
            <person name="Turgeon B."/>
            <person name="Goodwin S."/>
            <person name="Spatafora J."/>
            <person name="Crous P."/>
            <person name="Grigoriev I."/>
        </authorList>
    </citation>
    <scope>NUCLEOTIDE SEQUENCE</scope>
    <source>
        <strain evidence="2">ATCC 36951</strain>
    </source>
</reference>
<evidence type="ECO:0000313" key="2">
    <source>
        <dbReference type="EMBL" id="KAF2167177.1"/>
    </source>
</evidence>
<evidence type="ECO:0000259" key="1">
    <source>
        <dbReference type="Pfam" id="PF00646"/>
    </source>
</evidence>
<accession>A0A6A6CIW4</accession>
<sequence length="248" mass="27627">MADCAVAETKLLHGRTIKGGARNAVLNTAELLENVLFNLPARQLFTVKRVSRRFKAAVEKSIDIQSKMFLRMQEPDESWGVLGDPPLSVVLIPQRPGQIFGCANSTMKVVKANGAFFKDPRQSADEMARHYGPRLDLHAGMKWSIDAFLKGKSQPWEDVHITDPPSTTVQLDMCQIDLGLRHRFNVCAKVDNPSGVTLGGLLRESFAQKRPLFFYSDGDAVDLRGRSVREFLEDSERTVDLKPASIVC</sequence>